<feature type="region of interest" description="Disordered" evidence="1">
    <location>
        <begin position="338"/>
        <end position="401"/>
    </location>
</feature>
<feature type="compositionally biased region" description="Low complexity" evidence="1">
    <location>
        <begin position="10"/>
        <end position="51"/>
    </location>
</feature>
<reference evidence="3" key="1">
    <citation type="journal article" date="2018" name="Nat. Microbiol.">
        <title>Leveraging single-cell genomics to expand the fungal tree of life.</title>
        <authorList>
            <person name="Ahrendt S.R."/>
            <person name="Quandt C.A."/>
            <person name="Ciobanu D."/>
            <person name="Clum A."/>
            <person name="Salamov A."/>
            <person name="Andreopoulos B."/>
            <person name="Cheng J.F."/>
            <person name="Woyke T."/>
            <person name="Pelin A."/>
            <person name="Henrissat B."/>
            <person name="Reynolds N.K."/>
            <person name="Benny G.L."/>
            <person name="Smith M.E."/>
            <person name="James T.Y."/>
            <person name="Grigoriev I.V."/>
        </authorList>
    </citation>
    <scope>NUCLEOTIDE SEQUENCE [LARGE SCALE GENOMIC DNA]</scope>
    <source>
        <strain evidence="3">RSA 1356</strain>
    </source>
</reference>
<sequence length="401" mass="44437">MPPTKRLQPSTSSSSSSSVSSSSSTESSDASSTLTSEASSDSQSTTVSKSSHAVGTSKRHRADSGQSRAKVQKSEYTWLNEYHQPRLSEEGQYYIVLARSAQHAAAMFAMQRWQELDCPEKREFDSGGLVPSMLIHVGTGGEEAWQHYWRSAVSGLEQQRRRRRGLGGRSRTRKRDIAANHHAQQHARAVENVDMSDTTTDDEHDMQEDVAHNSTASEASEQQAQHSSSPDSASSSSELSSIDQGSTRTKRQTPLWKQKPLPCWIATGQQPSMERVHVYQWRARALGTKRVRTRLPVRLLRAEWLRQVDGIGVPIRPAALITLNDVRHLYWYTDTDRSVDTDEDSQSVSEGSHVDSANDGGNHEASALVAASEDEHTDSVVSTETSEENDNDDDDDDDDDI</sequence>
<feature type="region of interest" description="Disordered" evidence="1">
    <location>
        <begin position="1"/>
        <end position="70"/>
    </location>
</feature>
<keyword evidence="3" id="KW-1185">Reference proteome</keyword>
<dbReference type="EMBL" id="KZ992622">
    <property type="protein sequence ID" value="RKP08242.1"/>
    <property type="molecule type" value="Genomic_DNA"/>
</dbReference>
<feature type="compositionally biased region" description="Basic residues" evidence="1">
    <location>
        <begin position="160"/>
        <end position="174"/>
    </location>
</feature>
<feature type="compositionally biased region" description="Acidic residues" evidence="1">
    <location>
        <begin position="385"/>
        <end position="401"/>
    </location>
</feature>
<name>A0A4P9XQP2_9FUNG</name>
<evidence type="ECO:0000256" key="1">
    <source>
        <dbReference type="SAM" id="MobiDB-lite"/>
    </source>
</evidence>
<dbReference type="OrthoDB" id="10585296at2759"/>
<organism evidence="2 3">
    <name type="scientific">Thamnocephalis sphaerospora</name>
    <dbReference type="NCBI Taxonomy" id="78915"/>
    <lineage>
        <taxon>Eukaryota</taxon>
        <taxon>Fungi</taxon>
        <taxon>Fungi incertae sedis</taxon>
        <taxon>Zoopagomycota</taxon>
        <taxon>Zoopagomycotina</taxon>
        <taxon>Zoopagomycetes</taxon>
        <taxon>Zoopagales</taxon>
        <taxon>Sigmoideomycetaceae</taxon>
        <taxon>Thamnocephalis</taxon>
    </lineage>
</organism>
<gene>
    <name evidence="2" type="ORF">THASP1DRAFT_29955</name>
</gene>
<evidence type="ECO:0000313" key="3">
    <source>
        <dbReference type="Proteomes" id="UP000271241"/>
    </source>
</evidence>
<dbReference type="AlphaFoldDB" id="A0A4P9XQP2"/>
<accession>A0A4P9XQP2</accession>
<feature type="compositionally biased region" description="Low complexity" evidence="1">
    <location>
        <begin position="214"/>
        <end position="241"/>
    </location>
</feature>
<evidence type="ECO:0000313" key="2">
    <source>
        <dbReference type="EMBL" id="RKP08242.1"/>
    </source>
</evidence>
<protein>
    <submittedName>
        <fullName evidence="2">Uncharacterized protein</fullName>
    </submittedName>
</protein>
<feature type="region of interest" description="Disordered" evidence="1">
    <location>
        <begin position="156"/>
        <end position="255"/>
    </location>
</feature>
<dbReference type="Proteomes" id="UP000271241">
    <property type="component" value="Unassembled WGS sequence"/>
</dbReference>
<proteinExistence type="predicted"/>
<feature type="compositionally biased region" description="Acidic residues" evidence="1">
    <location>
        <begin position="199"/>
        <end position="208"/>
    </location>
</feature>